<protein>
    <submittedName>
        <fullName evidence="1">Uncharacterized protein</fullName>
    </submittedName>
</protein>
<name>A0ABW7IJR4_9VIBR</name>
<sequence>MDDKILVAGIAACAALLGSLIPQVFSFFKERAERTFTRQKEQRDIQVLVYEELLLALQDTMNNGNSSFPAFQKAILKVSLHGDANTSKVSLEYFDTLVKRGHELKAEEHANYQTNILNAMKAQLSLPEVERFETIRFGALK</sequence>
<accession>A0ABW7IJR4</accession>
<dbReference type="Proteomes" id="UP001607125">
    <property type="component" value="Unassembled WGS sequence"/>
</dbReference>
<comment type="caution">
    <text evidence="1">The sequence shown here is derived from an EMBL/GenBank/DDBJ whole genome shotgun (WGS) entry which is preliminary data.</text>
</comment>
<evidence type="ECO:0000313" key="1">
    <source>
        <dbReference type="EMBL" id="MFH0261360.1"/>
    </source>
</evidence>
<organism evidence="1 2">
    <name type="scientific">Vibrio barjaei</name>
    <dbReference type="NCBI Taxonomy" id="1676683"/>
    <lineage>
        <taxon>Bacteria</taxon>
        <taxon>Pseudomonadati</taxon>
        <taxon>Pseudomonadota</taxon>
        <taxon>Gammaproteobacteria</taxon>
        <taxon>Vibrionales</taxon>
        <taxon>Vibrionaceae</taxon>
        <taxon>Vibrio</taxon>
    </lineage>
</organism>
<reference evidence="1 2" key="1">
    <citation type="submission" date="2024-10" db="EMBL/GenBank/DDBJ databases">
        <authorList>
            <person name="Yibar A."/>
            <person name="Saticioglu I.B."/>
            <person name="Duman M."/>
            <person name="Ajmi N."/>
            <person name="Gurler F."/>
            <person name="Ay H."/>
            <person name="Onuk E."/>
            <person name="Guler S."/>
            <person name="Romalde J.L."/>
        </authorList>
    </citation>
    <scope>NUCLEOTIDE SEQUENCE [LARGE SCALE GENOMIC DNA]</scope>
    <source>
        <strain evidence="1 2">1-TCBS-B</strain>
    </source>
</reference>
<evidence type="ECO:0000313" key="2">
    <source>
        <dbReference type="Proteomes" id="UP001607125"/>
    </source>
</evidence>
<dbReference type="EMBL" id="JBIHSF010000008">
    <property type="protein sequence ID" value="MFH0261360.1"/>
    <property type="molecule type" value="Genomic_DNA"/>
</dbReference>
<proteinExistence type="predicted"/>
<gene>
    <name evidence="1" type="ORF">ACGRH2_13215</name>
</gene>
<dbReference type="RefSeq" id="WP_394629253.1">
    <property type="nucleotide sequence ID" value="NZ_JBIHSF010000008.1"/>
</dbReference>
<keyword evidence="2" id="KW-1185">Reference proteome</keyword>